<name>A0ABY9S755_9ENTR</name>
<feature type="coiled-coil region" evidence="1">
    <location>
        <begin position="238"/>
        <end position="272"/>
    </location>
</feature>
<reference evidence="3 4" key="1">
    <citation type="submission" date="2023-09" db="EMBL/GenBank/DDBJ databases">
        <title>Buttiauxella selenatireducens sp. nov., isolated from the rhizosphere of Cardamine hupingshanesis.</title>
        <authorList>
            <person name="Zhang S."/>
            <person name="Xu Z."/>
            <person name="Wang H."/>
            <person name="Guo Y."/>
        </authorList>
    </citation>
    <scope>NUCLEOTIDE SEQUENCE [LARGE SCALE GENOMIC DNA]</scope>
    <source>
        <strain evidence="3 4">R73</strain>
    </source>
</reference>
<evidence type="ECO:0000313" key="3">
    <source>
        <dbReference type="EMBL" id="WMY73330.1"/>
    </source>
</evidence>
<dbReference type="PANTHER" id="PTHR32182">
    <property type="entry name" value="DNA REPLICATION AND REPAIR PROTEIN RECF"/>
    <property type="match status" value="1"/>
</dbReference>
<proteinExistence type="predicted"/>
<dbReference type="Pfam" id="PF13476">
    <property type="entry name" value="AAA_23"/>
    <property type="match status" value="1"/>
</dbReference>
<keyword evidence="4" id="KW-1185">Reference proteome</keyword>
<keyword evidence="1" id="KW-0175">Coiled coil</keyword>
<dbReference type="SUPFAM" id="SSF52540">
    <property type="entry name" value="P-loop containing nucleoside triphosphate hydrolases"/>
    <property type="match status" value="1"/>
</dbReference>
<organism evidence="3 4">
    <name type="scientific">Buttiauxella selenatireducens</name>
    <dbReference type="NCBI Taxonomy" id="3073902"/>
    <lineage>
        <taxon>Bacteria</taxon>
        <taxon>Pseudomonadati</taxon>
        <taxon>Pseudomonadota</taxon>
        <taxon>Gammaproteobacteria</taxon>
        <taxon>Enterobacterales</taxon>
        <taxon>Enterobacteriaceae</taxon>
        <taxon>Buttiauxella</taxon>
    </lineage>
</organism>
<sequence>MLRAEFLRFLQTLNTVGIPNEVRKIANLVLANLDAIEPLGTNQGQRVKRVVALAQTNWDSLSSEIQPLPEQNTELVSSISRLKSLSVGPFRGFSRQEDFDLDARLVLIYGPNGTGKSSFCEALEYKLLGSVAEAESKRFRNQNEYFKNAHVNDFTMPEVIGVGDQGQEVSIESNEALYRFCFVEKNRIDNFSRIAALAPSRQTELISTLFGLDLFNDFVRNFTAEIDSKYIDLTGIKAAQLKDKRLTLSGANQQLEANNAELQKLVSEEQTLATQYREGITFQQMIIEIKGDEQNNGIIQKLEAELQTPIGNKSSLTYIALQEVSGLIISNLTELNTKQQQLAAVSQQVSFKNLYNAIVQLQPDSPEHCPACHTQLTQTQINPYTHANEELVKLEFLATLQESMSQLEQKIIQLMQTVSQIISTCCHCLPQRNILESYLTPSGGTLWNALQQQLQDGSTPWQHLESQVKLLEESDKKIDETAQIREAKQIALGKLRELDRKIIVLQTRRNTAQQVIESAQQLINSFYTKNMQLIADVALEDAIVRKNCLISGSYSRFVATLNAYKERLPQQLVANLGDNVVTLYNAFNRNDLPREKLSTIKLPLIQNQRLEVSFQNNPEQYFDALHVLSEGHVRCIGLAILLAKNINERCPLLIFDDPVNAIDDDHRESIRRTLFEDVFFAEKQIILACHGEEFFKDIHNLLPAQVAAQSRSFSFLPRLDESHIRVDFNCSPRNYIIAARGHFERNEIREALAKSRQSLESLMKTKVWRYVNRYGDGNLSLKLRSYTSPIELRNLSEQIKKQINKADFSDPNKNEVFSPIDALLGLNGDSREWRYLNKGTHEENDRAEFDRATVSTMISALENLDQAIAG</sequence>
<gene>
    <name evidence="3" type="ORF">RHD99_18000</name>
</gene>
<evidence type="ECO:0000259" key="2">
    <source>
        <dbReference type="Pfam" id="PF13476"/>
    </source>
</evidence>
<dbReference type="RefSeq" id="WP_309875669.1">
    <property type="nucleotide sequence ID" value="NZ_CP133838.1"/>
</dbReference>
<evidence type="ECO:0000256" key="1">
    <source>
        <dbReference type="SAM" id="Coils"/>
    </source>
</evidence>
<dbReference type="Proteomes" id="UP001246690">
    <property type="component" value="Chromosome"/>
</dbReference>
<dbReference type="Gene3D" id="3.40.50.300">
    <property type="entry name" value="P-loop containing nucleotide triphosphate hydrolases"/>
    <property type="match status" value="2"/>
</dbReference>
<feature type="domain" description="Rad50/SbcC-type AAA" evidence="2">
    <location>
        <begin position="89"/>
        <end position="307"/>
    </location>
</feature>
<protein>
    <submittedName>
        <fullName evidence="3">AAA family ATPase</fullName>
    </submittedName>
</protein>
<dbReference type="CDD" id="cd00267">
    <property type="entry name" value="ABC_ATPase"/>
    <property type="match status" value="1"/>
</dbReference>
<dbReference type="InterPro" id="IPR038729">
    <property type="entry name" value="Rad50/SbcC_AAA"/>
</dbReference>
<dbReference type="EMBL" id="CP133838">
    <property type="protein sequence ID" value="WMY73330.1"/>
    <property type="molecule type" value="Genomic_DNA"/>
</dbReference>
<dbReference type="PANTHER" id="PTHR32182:SF22">
    <property type="entry name" value="ATP-DEPENDENT ENDONUCLEASE, OLD FAMILY-RELATED"/>
    <property type="match status" value="1"/>
</dbReference>
<evidence type="ECO:0000313" key="4">
    <source>
        <dbReference type="Proteomes" id="UP001246690"/>
    </source>
</evidence>
<dbReference type="InterPro" id="IPR027417">
    <property type="entry name" value="P-loop_NTPase"/>
</dbReference>
<accession>A0ABY9S755</accession>